<evidence type="ECO:0000313" key="12">
    <source>
        <dbReference type="EMBL" id="CCH43052.1"/>
    </source>
</evidence>
<dbReference type="FunCoup" id="K0KLG4">
    <property type="interactions" value="110"/>
</dbReference>
<keyword evidence="8 9" id="KW-0472">Membrane</keyword>
<dbReference type="STRING" id="1206466.K0KLG4"/>
<dbReference type="InterPro" id="IPR018108">
    <property type="entry name" value="MCP_transmembrane"/>
</dbReference>
<keyword evidence="5" id="KW-0677">Repeat</keyword>
<comment type="similarity">
    <text evidence="2 10">Belongs to the mitochondrial carrier (TC 2.A.29) family.</text>
</comment>
<evidence type="ECO:0000256" key="6">
    <source>
        <dbReference type="ARBA" id="ARBA00022989"/>
    </source>
</evidence>
<dbReference type="Pfam" id="PF00153">
    <property type="entry name" value="Mito_carr"/>
    <property type="match status" value="3"/>
</dbReference>
<gene>
    <name evidence="12" type="ORF">BN7_2599</name>
</gene>
<evidence type="ECO:0000256" key="8">
    <source>
        <dbReference type="ARBA" id="ARBA00023136"/>
    </source>
</evidence>
<reference evidence="12 13" key="1">
    <citation type="journal article" date="2012" name="Eukaryot. Cell">
        <title>Draft genome sequence of Wickerhamomyces ciferrii NRRL Y-1031 F-60-10.</title>
        <authorList>
            <person name="Schneider J."/>
            <person name="Andrea H."/>
            <person name="Blom J."/>
            <person name="Jaenicke S."/>
            <person name="Ruckert C."/>
            <person name="Schorsch C."/>
            <person name="Szczepanowski R."/>
            <person name="Farwick M."/>
            <person name="Goesmann A."/>
            <person name="Puhler A."/>
            <person name="Schaffer S."/>
            <person name="Tauch A."/>
            <person name="Kohler T."/>
            <person name="Brinkrolf K."/>
        </authorList>
    </citation>
    <scope>NUCLEOTIDE SEQUENCE [LARGE SCALE GENOMIC DNA]</scope>
    <source>
        <strain evidence="13">ATCC 14091 / BCRC 22168 / CBS 111 / JCM 3599 / NBRC 0793 / NRRL Y-1031 F-60-10</strain>
    </source>
</reference>
<dbReference type="Proteomes" id="UP000009328">
    <property type="component" value="Unassembled WGS sequence"/>
</dbReference>
<keyword evidence="13" id="KW-1185">Reference proteome</keyword>
<evidence type="ECO:0000256" key="1">
    <source>
        <dbReference type="ARBA" id="ARBA00004225"/>
    </source>
</evidence>
<comment type="subcellular location">
    <subcellularLocation>
        <location evidence="1">Mitochondrion membrane</location>
        <topology evidence="1">Multi-pass membrane protein</topology>
    </subcellularLocation>
</comment>
<keyword evidence="7" id="KW-0496">Mitochondrion</keyword>
<name>K0KLG4_WICCF</name>
<keyword evidence="6 11" id="KW-1133">Transmembrane helix</keyword>
<dbReference type="HOGENOM" id="CLU_015166_16_3_1"/>
<dbReference type="GO" id="GO:0000064">
    <property type="term" value="F:L-ornithine transmembrane transporter activity"/>
    <property type="evidence" value="ECO:0007669"/>
    <property type="project" value="TreeGrafter"/>
</dbReference>
<feature type="repeat" description="Solcar" evidence="9">
    <location>
        <begin position="193"/>
        <end position="281"/>
    </location>
</feature>
<evidence type="ECO:0000256" key="4">
    <source>
        <dbReference type="ARBA" id="ARBA00022692"/>
    </source>
</evidence>
<evidence type="ECO:0000313" key="13">
    <source>
        <dbReference type="Proteomes" id="UP000009328"/>
    </source>
</evidence>
<dbReference type="InParanoid" id="K0KLG4"/>
<feature type="repeat" description="Solcar" evidence="9">
    <location>
        <begin position="1"/>
        <end position="77"/>
    </location>
</feature>
<dbReference type="InterPro" id="IPR050567">
    <property type="entry name" value="Mitochondrial_Carrier"/>
</dbReference>
<feature type="repeat" description="Solcar" evidence="9">
    <location>
        <begin position="91"/>
        <end position="178"/>
    </location>
</feature>
<dbReference type="InterPro" id="IPR023395">
    <property type="entry name" value="MCP_dom_sf"/>
</dbReference>
<dbReference type="PROSITE" id="PS50920">
    <property type="entry name" value="SOLCAR"/>
    <property type="match status" value="3"/>
</dbReference>
<dbReference type="GO" id="GO:1990575">
    <property type="term" value="P:mitochondrial L-ornithine transmembrane transport"/>
    <property type="evidence" value="ECO:0007669"/>
    <property type="project" value="TreeGrafter"/>
</dbReference>
<keyword evidence="3 10" id="KW-0813">Transport</keyword>
<organism evidence="12 13">
    <name type="scientific">Wickerhamomyces ciferrii (strain ATCC 14091 / BCRC 22168 / CBS 111 / JCM 3599 / NBRC 0793 / NRRL Y-1031 F-60-10)</name>
    <name type="common">Yeast</name>
    <name type="synonym">Pichia ciferrii</name>
    <dbReference type="NCBI Taxonomy" id="1206466"/>
    <lineage>
        <taxon>Eukaryota</taxon>
        <taxon>Fungi</taxon>
        <taxon>Dikarya</taxon>
        <taxon>Ascomycota</taxon>
        <taxon>Saccharomycotina</taxon>
        <taxon>Saccharomycetes</taxon>
        <taxon>Phaffomycetales</taxon>
        <taxon>Wickerhamomycetaceae</taxon>
        <taxon>Wickerhamomyces</taxon>
    </lineage>
</organism>
<protein>
    <submittedName>
        <fullName evidence="12">Calcium-binding mitochondrial carrier protein</fullName>
    </submittedName>
</protein>
<dbReference type="EMBL" id="CAIF01000065">
    <property type="protein sequence ID" value="CCH43052.1"/>
    <property type="molecule type" value="Genomic_DNA"/>
</dbReference>
<dbReference type="eggNOG" id="KOG0758">
    <property type="taxonomic scope" value="Eukaryota"/>
</dbReference>
<accession>K0KLG4</accession>
<sequence>MGCTGKTIEYPFDTIKVRLQSQPHDQPLKYLNTIDCIKKTYKSEGFHGFYRGLTSPIIGAAAENACLFVTYNLTQDFIKSHVLNIPKDQKLPLNYLIVAGGFSGIVASFILTPIELVKCKIQVEHVYSKEDSTILKQIKKIYKQTGIKGFWFGQTGTLLRECGGTASWFGSYEFISYNLKKLRSPSAPDKIESTIPELLISGASAGIMYNLSLFPADTIKSKMQTSSIINPNEQLNFIQTGLKIYKYSGFKGFYTGLGITLTRAIPSNAVIFFTYEQLKKTFT</sequence>
<evidence type="ECO:0000256" key="2">
    <source>
        <dbReference type="ARBA" id="ARBA00006375"/>
    </source>
</evidence>
<dbReference type="GO" id="GO:0031966">
    <property type="term" value="C:mitochondrial membrane"/>
    <property type="evidence" value="ECO:0007669"/>
    <property type="project" value="UniProtKB-SubCell"/>
</dbReference>
<evidence type="ECO:0000256" key="3">
    <source>
        <dbReference type="ARBA" id="ARBA00022448"/>
    </source>
</evidence>
<comment type="caution">
    <text evidence="12">The sequence shown here is derived from an EMBL/GenBank/DDBJ whole genome shotgun (WGS) entry which is preliminary data.</text>
</comment>
<evidence type="ECO:0000256" key="5">
    <source>
        <dbReference type="ARBA" id="ARBA00022737"/>
    </source>
</evidence>
<dbReference type="PANTHER" id="PTHR45624:SF31">
    <property type="entry name" value="MITOCHONDRIAL ORNITHINE TRANSPORTER 1"/>
    <property type="match status" value="1"/>
</dbReference>
<proteinExistence type="inferred from homology"/>
<dbReference type="PANTHER" id="PTHR45624">
    <property type="entry name" value="MITOCHONDRIAL BASIC AMINO ACIDS TRANSPORTER-RELATED"/>
    <property type="match status" value="1"/>
</dbReference>
<evidence type="ECO:0000256" key="7">
    <source>
        <dbReference type="ARBA" id="ARBA00023128"/>
    </source>
</evidence>
<keyword evidence="4 9" id="KW-0812">Transmembrane</keyword>
<evidence type="ECO:0000256" key="11">
    <source>
        <dbReference type="SAM" id="Phobius"/>
    </source>
</evidence>
<evidence type="ECO:0000256" key="9">
    <source>
        <dbReference type="PROSITE-ProRule" id="PRU00282"/>
    </source>
</evidence>
<feature type="transmembrane region" description="Helical" evidence="11">
    <location>
        <begin position="93"/>
        <end position="111"/>
    </location>
</feature>
<dbReference type="Gene3D" id="1.50.40.10">
    <property type="entry name" value="Mitochondrial carrier domain"/>
    <property type="match status" value="1"/>
</dbReference>
<dbReference type="AlphaFoldDB" id="K0KLG4"/>
<evidence type="ECO:0000256" key="10">
    <source>
        <dbReference type="RuleBase" id="RU000488"/>
    </source>
</evidence>
<dbReference type="SUPFAM" id="SSF103506">
    <property type="entry name" value="Mitochondrial carrier"/>
    <property type="match status" value="1"/>
</dbReference>